<feature type="transmembrane region" description="Helical" evidence="8">
    <location>
        <begin position="61"/>
        <end position="86"/>
    </location>
</feature>
<keyword evidence="4 8" id="KW-1133">Transmembrane helix</keyword>
<dbReference type="Pfam" id="PF00209">
    <property type="entry name" value="SNF"/>
    <property type="match status" value="1"/>
</dbReference>
<reference evidence="9" key="2">
    <citation type="submission" date="2025-09" db="UniProtKB">
        <authorList>
            <consortium name="Ensembl"/>
        </authorList>
    </citation>
    <scope>IDENTIFICATION</scope>
</reference>
<feature type="binding site" evidence="6">
    <location>
        <position position="40"/>
    </location>
    <ligand>
        <name>Na(+)</name>
        <dbReference type="ChEBI" id="CHEBI:29101"/>
        <label>1</label>
    </ligand>
</feature>
<dbReference type="GO" id="GO:0031526">
    <property type="term" value="C:brush border membrane"/>
    <property type="evidence" value="ECO:0007669"/>
    <property type="project" value="Ensembl"/>
</dbReference>
<proteinExistence type="inferred from homology"/>
<feature type="transmembrane region" description="Helical" evidence="8">
    <location>
        <begin position="347"/>
        <end position="373"/>
    </location>
</feature>
<feature type="binding site" evidence="6">
    <location>
        <position position="363"/>
    </location>
    <ligand>
        <name>Na(+)</name>
        <dbReference type="ChEBI" id="CHEBI:29101"/>
        <label>1</label>
    </ligand>
</feature>
<evidence type="ECO:0000256" key="6">
    <source>
        <dbReference type="PIRSR" id="PIRSR600175-1"/>
    </source>
</evidence>
<feature type="binding site" evidence="6">
    <location>
        <position position="39"/>
    </location>
    <ligand>
        <name>Na(+)</name>
        <dbReference type="ChEBI" id="CHEBI:29101"/>
        <label>1</label>
    </ligand>
</feature>
<keyword evidence="2 7" id="KW-0813">Transport</keyword>
<feature type="transmembrane region" description="Helical" evidence="8">
    <location>
        <begin position="238"/>
        <end position="258"/>
    </location>
</feature>
<dbReference type="GO" id="GO:0140931">
    <property type="term" value="F:neutral L-amino acid:sodium:chloride symporter activity"/>
    <property type="evidence" value="ECO:0007669"/>
    <property type="project" value="Ensembl"/>
</dbReference>
<evidence type="ECO:0000256" key="8">
    <source>
        <dbReference type="SAM" id="Phobius"/>
    </source>
</evidence>
<feature type="transmembrane region" description="Helical" evidence="8">
    <location>
        <begin position="454"/>
        <end position="473"/>
    </location>
</feature>
<keyword evidence="7" id="KW-0769">Symport</keyword>
<feature type="transmembrane region" description="Helical" evidence="8">
    <location>
        <begin position="31"/>
        <end position="49"/>
    </location>
</feature>
<organism evidence="9 10">
    <name type="scientific">Naja naja</name>
    <name type="common">Indian cobra</name>
    <dbReference type="NCBI Taxonomy" id="35670"/>
    <lineage>
        <taxon>Eukaryota</taxon>
        <taxon>Metazoa</taxon>
        <taxon>Chordata</taxon>
        <taxon>Craniata</taxon>
        <taxon>Vertebrata</taxon>
        <taxon>Euteleostomi</taxon>
        <taxon>Lepidosauria</taxon>
        <taxon>Squamata</taxon>
        <taxon>Bifurcata</taxon>
        <taxon>Unidentata</taxon>
        <taxon>Episquamata</taxon>
        <taxon>Toxicofera</taxon>
        <taxon>Serpentes</taxon>
        <taxon>Colubroidea</taxon>
        <taxon>Elapidae</taxon>
        <taxon>Elapinae</taxon>
        <taxon>Naja</taxon>
    </lineage>
</organism>
<comment type="subcellular location">
    <subcellularLocation>
        <location evidence="1">Membrane</location>
        <topology evidence="1">Multi-pass membrane protein</topology>
    </subcellularLocation>
</comment>
<feature type="transmembrane region" description="Helical" evidence="8">
    <location>
        <begin position="410"/>
        <end position="433"/>
    </location>
</feature>
<dbReference type="GO" id="GO:0046872">
    <property type="term" value="F:metal ion binding"/>
    <property type="evidence" value="ECO:0007669"/>
    <property type="project" value="UniProtKB-KW"/>
</dbReference>
<feature type="binding site" evidence="6">
    <location>
        <position position="359"/>
    </location>
    <ligand>
        <name>Na(+)</name>
        <dbReference type="ChEBI" id="CHEBI:29101"/>
        <label>1</label>
    </ligand>
</feature>
<comment type="similarity">
    <text evidence="7">Belongs to the sodium:neurotransmitter symporter (SNF) (TC 2.A.22) family.</text>
</comment>
<evidence type="ECO:0000256" key="2">
    <source>
        <dbReference type="ARBA" id="ARBA00022448"/>
    </source>
</evidence>
<feature type="binding site" evidence="6">
    <location>
        <position position="44"/>
    </location>
    <ligand>
        <name>Na(+)</name>
        <dbReference type="ChEBI" id="CHEBI:29101"/>
        <label>2</label>
    </ligand>
</feature>
<dbReference type="PANTHER" id="PTHR11616:SF109">
    <property type="entry name" value="INACTIVE SODIUM-DEPENDENT NEUTRAL AMINO ACID TRANSPORTER B(0)AT3"/>
    <property type="match status" value="1"/>
</dbReference>
<evidence type="ECO:0000256" key="4">
    <source>
        <dbReference type="ARBA" id="ARBA00022989"/>
    </source>
</evidence>
<dbReference type="OrthoDB" id="6581954at2759"/>
<evidence type="ECO:0000256" key="1">
    <source>
        <dbReference type="ARBA" id="ARBA00004141"/>
    </source>
</evidence>
<dbReference type="PROSITE" id="PS50267">
    <property type="entry name" value="NA_NEUROTRAN_SYMP_3"/>
    <property type="match status" value="1"/>
</dbReference>
<keyword evidence="6" id="KW-0479">Metal-binding</keyword>
<feature type="transmembrane region" description="Helical" evidence="8">
    <location>
        <begin position="193"/>
        <end position="226"/>
    </location>
</feature>
<protein>
    <recommendedName>
        <fullName evidence="7">Transporter</fullName>
    </recommendedName>
</protein>
<dbReference type="PANTHER" id="PTHR11616">
    <property type="entry name" value="SODIUM/CHLORIDE DEPENDENT TRANSPORTER"/>
    <property type="match status" value="1"/>
</dbReference>
<dbReference type="GO" id="GO:1990297">
    <property type="term" value="P:renal amino acid absorption"/>
    <property type="evidence" value="ECO:0007669"/>
    <property type="project" value="Ensembl"/>
</dbReference>
<accession>A0A8C6VAU5</accession>
<evidence type="ECO:0000313" key="9">
    <source>
        <dbReference type="Ensembl" id="ENSNNAP00000001442.1"/>
    </source>
</evidence>
<dbReference type="AlphaFoldDB" id="A0A8C6VAU5"/>
<dbReference type="PRINTS" id="PR00176">
    <property type="entry name" value="NANEUSMPORT"/>
</dbReference>
<feature type="transmembrane region" description="Helical" evidence="8">
    <location>
        <begin position="107"/>
        <end position="127"/>
    </location>
</feature>
<name>A0A8C6VAU5_NAJNA</name>
<evidence type="ECO:0000256" key="7">
    <source>
        <dbReference type="RuleBase" id="RU003732"/>
    </source>
</evidence>
<dbReference type="Ensembl" id="ENSNNAT00000001519.1">
    <property type="protein sequence ID" value="ENSNNAP00000001442.1"/>
    <property type="gene ID" value="ENSNNAG00000000999.1"/>
</dbReference>
<dbReference type="SUPFAM" id="SSF161070">
    <property type="entry name" value="SNF-like"/>
    <property type="match status" value="1"/>
</dbReference>
<gene>
    <name evidence="9" type="primary">SLC6A18</name>
</gene>
<sequence length="526" mass="59625">GKQISGMSKVSLEGIITEDDKRPHWENKTQYLLSCIGFAVGFGNVWRFPYLCHIYGGGAFLIPYVIALMFEGIPIFHLELAIGQFLRKGSIGVWSHISPYLGGIGRLWLIFGIARIMIIAWVLWYLGNSFKEPLPWSICPNDANLIKECDHSSESNYFWYRYTLNTSMDITQTGPVLWWLVVSLARTESTGKAIYISISFLYITLTAFLIYALTLPGAIQGLFYLFTPDAILKNPHMWLDAATQSFFFLSLAFGGHIASSSYNPQKNDCEKDSVIIATVDCLTSTGETQKVRISCKSSFLQSAPSRVSGLKLKKCDLQHFLDKSASGPGLAFIVFTDVVTRMPGTQIWSILFFLMLFCLGLSSMMFGLIQGILTPFIEIPHVSKYLSKEVSCGTICFTSFFYWIEVFDSYGGSIPLLIISLFELYGIVYVYGLKRCCDNVEWMTGRPVHFYWKASWQFISPLLMLSILLSYLASPVYSYHSVLILCNVMFISQEEFPLKESKFYPHSVLFIGLTMHIYSNWSHLLF</sequence>
<keyword evidence="3 7" id="KW-0812">Transmembrane</keyword>
<feature type="binding site" evidence="6">
    <location>
        <position position="37"/>
    </location>
    <ligand>
        <name>Na(+)</name>
        <dbReference type="ChEBI" id="CHEBI:29101"/>
        <label>1</label>
    </ligand>
</feature>
<dbReference type="InterPro" id="IPR037272">
    <property type="entry name" value="SNS_sf"/>
</dbReference>
<evidence type="ECO:0000256" key="5">
    <source>
        <dbReference type="ARBA" id="ARBA00023136"/>
    </source>
</evidence>
<evidence type="ECO:0000313" key="10">
    <source>
        <dbReference type="Proteomes" id="UP000694559"/>
    </source>
</evidence>
<dbReference type="GeneTree" id="ENSGT00940000158906"/>
<dbReference type="OMA" id="ICPNDAN"/>
<keyword evidence="5 8" id="KW-0472">Membrane</keyword>
<evidence type="ECO:0000256" key="3">
    <source>
        <dbReference type="ARBA" id="ARBA00022692"/>
    </source>
</evidence>
<dbReference type="Proteomes" id="UP000694559">
    <property type="component" value="Unplaced"/>
</dbReference>
<dbReference type="InterPro" id="IPR000175">
    <property type="entry name" value="Na/ntran_symport"/>
</dbReference>
<reference evidence="9" key="1">
    <citation type="submission" date="2025-08" db="UniProtKB">
        <authorList>
            <consortium name="Ensembl"/>
        </authorList>
    </citation>
    <scope>IDENTIFICATION</scope>
</reference>
<dbReference type="PROSITE" id="PS00610">
    <property type="entry name" value="NA_NEUROTRAN_SYMP_1"/>
    <property type="match status" value="1"/>
</dbReference>
<keyword evidence="6" id="KW-0915">Sodium</keyword>
<feature type="transmembrane region" description="Helical" evidence="8">
    <location>
        <begin position="503"/>
        <end position="521"/>
    </location>
</feature>
<keyword evidence="10" id="KW-1185">Reference proteome</keyword>